<gene>
    <name evidence="1" type="ORF">V6N12_025126</name>
</gene>
<reference evidence="1 2" key="1">
    <citation type="journal article" date="2024" name="G3 (Bethesda)">
        <title>Genome assembly of Hibiscus sabdariffa L. provides insights into metabolisms of medicinal natural products.</title>
        <authorList>
            <person name="Kim T."/>
        </authorList>
    </citation>
    <scope>NUCLEOTIDE SEQUENCE [LARGE SCALE GENOMIC DNA]</scope>
    <source>
        <strain evidence="1">TK-2024</strain>
        <tissue evidence="1">Old leaves</tissue>
    </source>
</reference>
<proteinExistence type="predicted"/>
<dbReference type="EMBL" id="JBBPBM010000104">
    <property type="protein sequence ID" value="KAK8508017.1"/>
    <property type="molecule type" value="Genomic_DNA"/>
</dbReference>
<comment type="caution">
    <text evidence="1">The sequence shown here is derived from an EMBL/GenBank/DDBJ whole genome shotgun (WGS) entry which is preliminary data.</text>
</comment>
<protein>
    <submittedName>
        <fullName evidence="1">Uncharacterized protein</fullName>
    </submittedName>
</protein>
<evidence type="ECO:0000313" key="1">
    <source>
        <dbReference type="EMBL" id="KAK8508017.1"/>
    </source>
</evidence>
<keyword evidence="2" id="KW-1185">Reference proteome</keyword>
<dbReference type="Proteomes" id="UP001472677">
    <property type="component" value="Unassembled WGS sequence"/>
</dbReference>
<name>A0ABR2BM45_9ROSI</name>
<organism evidence="1 2">
    <name type="scientific">Hibiscus sabdariffa</name>
    <name type="common">roselle</name>
    <dbReference type="NCBI Taxonomy" id="183260"/>
    <lineage>
        <taxon>Eukaryota</taxon>
        <taxon>Viridiplantae</taxon>
        <taxon>Streptophyta</taxon>
        <taxon>Embryophyta</taxon>
        <taxon>Tracheophyta</taxon>
        <taxon>Spermatophyta</taxon>
        <taxon>Magnoliopsida</taxon>
        <taxon>eudicotyledons</taxon>
        <taxon>Gunneridae</taxon>
        <taxon>Pentapetalae</taxon>
        <taxon>rosids</taxon>
        <taxon>malvids</taxon>
        <taxon>Malvales</taxon>
        <taxon>Malvaceae</taxon>
        <taxon>Malvoideae</taxon>
        <taxon>Hibiscus</taxon>
    </lineage>
</organism>
<accession>A0ABR2BM45</accession>
<evidence type="ECO:0000313" key="2">
    <source>
        <dbReference type="Proteomes" id="UP001472677"/>
    </source>
</evidence>
<sequence length="68" mass="7385">MAIKTDMDIAVRTTFFMTFKVSGTTDCLGFKKWALALAVDAMRSSPLTLGCFAVFFCAACNIYLPSSS</sequence>